<reference evidence="3 4" key="1">
    <citation type="submission" date="2018-11" db="EMBL/GenBank/DDBJ databases">
        <title>Phylogenetic determinants of toxin gene distribution in genomes of Brevibacillus laterosporus.</title>
        <authorList>
            <person name="Glare T.R."/>
            <person name="Durrant A."/>
            <person name="Berry C."/>
            <person name="Palma L."/>
            <person name="Ormskirk M."/>
            <person name="Cox M.O."/>
        </authorList>
    </citation>
    <scope>NUCLEOTIDE SEQUENCE [LARGE SCALE GENOMIC DNA]</scope>
    <source>
        <strain evidence="3 4">1821L</strain>
        <plasmid evidence="3 4">p1821L01</plasmid>
    </source>
</reference>
<dbReference type="OrthoDB" id="2466291at2"/>
<dbReference type="Pfam" id="PF16976">
    <property type="entry name" value="RcpC"/>
    <property type="match status" value="1"/>
</dbReference>
<dbReference type="CDD" id="cd11614">
    <property type="entry name" value="SAF_CpaB_FlgA_like"/>
    <property type="match status" value="1"/>
</dbReference>
<evidence type="ECO:0000313" key="4">
    <source>
        <dbReference type="Proteomes" id="UP000319432"/>
    </source>
</evidence>
<organism evidence="3 4">
    <name type="scientific">Brevibacillus laterosporus</name>
    <name type="common">Bacillus laterosporus</name>
    <dbReference type="NCBI Taxonomy" id="1465"/>
    <lineage>
        <taxon>Bacteria</taxon>
        <taxon>Bacillati</taxon>
        <taxon>Bacillota</taxon>
        <taxon>Bacilli</taxon>
        <taxon>Bacillales</taxon>
        <taxon>Paenibacillaceae</taxon>
        <taxon>Brevibacillus</taxon>
    </lineage>
</organism>
<feature type="region of interest" description="Disordered" evidence="1">
    <location>
        <begin position="181"/>
        <end position="203"/>
    </location>
</feature>
<keyword evidence="4" id="KW-1185">Reference proteome</keyword>
<keyword evidence="3" id="KW-0614">Plasmid</keyword>
<evidence type="ECO:0000256" key="1">
    <source>
        <dbReference type="SAM" id="MobiDB-lite"/>
    </source>
</evidence>
<dbReference type="InterPro" id="IPR031571">
    <property type="entry name" value="RcpC_dom"/>
</dbReference>
<dbReference type="AlphaFoldDB" id="A0A518V1Z5"/>
<dbReference type="Proteomes" id="UP000319432">
    <property type="component" value="Plasmid p1821L01"/>
</dbReference>
<dbReference type="RefSeq" id="WP_140576720.1">
    <property type="nucleotide sequence ID" value="NZ_JARMES010000061.1"/>
</dbReference>
<gene>
    <name evidence="3" type="ORF">EEL30_00650</name>
</gene>
<protein>
    <recommendedName>
        <fullName evidence="2">Flp pilus assembly protein RcpC/CpaB domain-containing protein</fullName>
    </recommendedName>
</protein>
<evidence type="ECO:0000259" key="2">
    <source>
        <dbReference type="Pfam" id="PF16976"/>
    </source>
</evidence>
<proteinExistence type="predicted"/>
<evidence type="ECO:0000313" key="3">
    <source>
        <dbReference type="EMBL" id="QDX91013.1"/>
    </source>
</evidence>
<dbReference type="EMBL" id="CP033461">
    <property type="protein sequence ID" value="QDX91013.1"/>
    <property type="molecule type" value="Genomic_DNA"/>
</dbReference>
<geneLocation type="plasmid" evidence="3 4">
    <name>p1821L01</name>
</geneLocation>
<accession>A0A518V1Z5</accession>
<sequence>MRLFFMRKRGQFLIGLLFTGLLAVGAYVAYDLYQKERSQVTEVLTVTQEIPPRTMITQQMFDDGIIKSKELPIKSVPPTAIRDSKDVLNKFTSTSYTVPQHSFLFEGKILTAEEMKDGAAMLLKENEKMVAIDTNLRSSLAAQITEGSYIDLWLSTESKEDRKPVIGPFLEKVRVIGTYATGSQKSRPTSDTPMKTSDDQPTVTIGSNIVPQTILLAVENDQVALIQLAQKLGKIEVAGVAYKDYGKQNVETANNGQWSVSRMQKWMTGTLSNTFQLKEGEAK</sequence>
<name>A0A518V1Z5_BRELA</name>
<feature type="domain" description="Flp pilus assembly protein RcpC/CpaB" evidence="2">
    <location>
        <begin position="120"/>
        <end position="237"/>
    </location>
</feature>